<accession>X1KXG0</accession>
<dbReference type="EMBL" id="BARU01037295">
    <property type="protein sequence ID" value="GAH86643.1"/>
    <property type="molecule type" value="Genomic_DNA"/>
</dbReference>
<comment type="caution">
    <text evidence="1">The sequence shown here is derived from an EMBL/GenBank/DDBJ whole genome shotgun (WGS) entry which is preliminary data.</text>
</comment>
<name>X1KXG0_9ZZZZ</name>
<organism evidence="1">
    <name type="scientific">marine sediment metagenome</name>
    <dbReference type="NCBI Taxonomy" id="412755"/>
    <lineage>
        <taxon>unclassified sequences</taxon>
        <taxon>metagenomes</taxon>
        <taxon>ecological metagenomes</taxon>
    </lineage>
</organism>
<feature type="non-terminal residue" evidence="1">
    <location>
        <position position="95"/>
    </location>
</feature>
<reference evidence="1" key="1">
    <citation type="journal article" date="2014" name="Front. Microbiol.">
        <title>High frequency of phylogenetically diverse reductive dehalogenase-homologous genes in deep subseafloor sedimentary metagenomes.</title>
        <authorList>
            <person name="Kawai M."/>
            <person name="Futagami T."/>
            <person name="Toyoda A."/>
            <person name="Takaki Y."/>
            <person name="Nishi S."/>
            <person name="Hori S."/>
            <person name="Arai W."/>
            <person name="Tsubouchi T."/>
            <person name="Morono Y."/>
            <person name="Uchiyama I."/>
            <person name="Ito T."/>
            <person name="Fujiyama A."/>
            <person name="Inagaki F."/>
            <person name="Takami H."/>
        </authorList>
    </citation>
    <scope>NUCLEOTIDE SEQUENCE</scope>
    <source>
        <strain evidence="1">Expedition CK06-06</strain>
    </source>
</reference>
<evidence type="ECO:0000313" key="1">
    <source>
        <dbReference type="EMBL" id="GAH86643.1"/>
    </source>
</evidence>
<dbReference type="AlphaFoldDB" id="X1KXG0"/>
<proteinExistence type="predicted"/>
<protein>
    <submittedName>
        <fullName evidence="1">Uncharacterized protein</fullName>
    </submittedName>
</protein>
<gene>
    <name evidence="1" type="ORF">S03H2_58143</name>
</gene>
<sequence length="95" mass="10989">MSVVQPETDASDSVELSGQRFEFVDSRPFDKKHRINLGSRVFEILGKLGSFESFKVYISEDGLLLLAPMAHIPVNEMWIWKDREIRESFKKALED</sequence>